<dbReference type="GeneID" id="25275770"/>
<gene>
    <name evidence="2" type="ORF">A1O9_00819</name>
</gene>
<dbReference type="RefSeq" id="XP_013265436.1">
    <property type="nucleotide sequence ID" value="XM_013409982.1"/>
</dbReference>
<name>A0A072PSL1_9EURO</name>
<dbReference type="OrthoDB" id="16079at2759"/>
<dbReference type="Proteomes" id="UP000027920">
    <property type="component" value="Unassembled WGS sequence"/>
</dbReference>
<accession>A0A072PSL1</accession>
<dbReference type="VEuPathDB" id="FungiDB:A1O9_00819"/>
<evidence type="ECO:0000256" key="1">
    <source>
        <dbReference type="SAM" id="MobiDB-lite"/>
    </source>
</evidence>
<protein>
    <recommendedName>
        <fullName evidence="4">rRNA adenine N(6)-methyltransferase</fullName>
    </recommendedName>
</protein>
<feature type="compositionally biased region" description="Low complexity" evidence="1">
    <location>
        <begin position="14"/>
        <end position="32"/>
    </location>
</feature>
<proteinExistence type="predicted"/>
<evidence type="ECO:0000313" key="2">
    <source>
        <dbReference type="EMBL" id="KEF62846.1"/>
    </source>
</evidence>
<evidence type="ECO:0008006" key="4">
    <source>
        <dbReference type="Google" id="ProtNLM"/>
    </source>
</evidence>
<sequence length="586" mass="65882">MVIPSLLRRASTLARTRTKAKSASPSPSAARLRSSRNEITSPKLCDAILDRLRPSLPAPGTCDLIDVLPGNAVWSQKLHAILKPRRHILVEPDLTPFSATLTPLLEASGSKYRHATLLEDVLDPEKGFLSEYPQLHQSSPNRTQLNPNLLLTVNLSGPLTSRSGFVGSMSKVFINNLWHAIWGQRGDLYRNGMFRTLAWIPSQEKGPLLPHSVAIRRKQSITLEASATVHELAAPSKLDRQRIGQGEPWADLAREGYLRVQSASKAEGISIPRSRKQPLPPPPLLTLKPGAATLRDAAFTSDAKWVPQLIELDNYLKEHDTEWYTAALKMDAEATAPRVKPLEANSKRKAWRLLMSRIRTEHNTRTKAIDLVNQQRLLERQWKDAILASPSGLLKTSAEERLRREADSLGAKLKKLARNNRVFAEKAIDDFRAYDHKPRVLLWNHRIAEPLLVHKDEFSSPHHQMAFFDILPKADLTYQLDTEDKVICFGHLMSLISFYSSKSVHEVCSMIIPAGVDDFIKTIKGIQDPTKGGWYDPNMLRIRSLPVDLIVEIALAFERWPFRPTTQSLLAVKSDFDSTYKEPANA</sequence>
<dbReference type="AlphaFoldDB" id="A0A072PSL1"/>
<feature type="region of interest" description="Disordered" evidence="1">
    <location>
        <begin position="14"/>
        <end position="36"/>
    </location>
</feature>
<organism evidence="2 3">
    <name type="scientific">Exophiala aquamarina CBS 119918</name>
    <dbReference type="NCBI Taxonomy" id="1182545"/>
    <lineage>
        <taxon>Eukaryota</taxon>
        <taxon>Fungi</taxon>
        <taxon>Dikarya</taxon>
        <taxon>Ascomycota</taxon>
        <taxon>Pezizomycotina</taxon>
        <taxon>Eurotiomycetes</taxon>
        <taxon>Chaetothyriomycetidae</taxon>
        <taxon>Chaetothyriales</taxon>
        <taxon>Herpotrichiellaceae</taxon>
        <taxon>Exophiala</taxon>
    </lineage>
</organism>
<comment type="caution">
    <text evidence="2">The sequence shown here is derived from an EMBL/GenBank/DDBJ whole genome shotgun (WGS) entry which is preliminary data.</text>
</comment>
<evidence type="ECO:0000313" key="3">
    <source>
        <dbReference type="Proteomes" id="UP000027920"/>
    </source>
</evidence>
<dbReference type="InterPro" id="IPR029063">
    <property type="entry name" value="SAM-dependent_MTases_sf"/>
</dbReference>
<keyword evidence="3" id="KW-1185">Reference proteome</keyword>
<dbReference type="HOGENOM" id="CLU_014537_1_0_1"/>
<dbReference type="EMBL" id="AMGV01000001">
    <property type="protein sequence ID" value="KEF62846.1"/>
    <property type="molecule type" value="Genomic_DNA"/>
</dbReference>
<reference evidence="2 3" key="1">
    <citation type="submission" date="2013-03" db="EMBL/GenBank/DDBJ databases">
        <title>The Genome Sequence of Exophiala aquamarina CBS 119918.</title>
        <authorList>
            <consortium name="The Broad Institute Genomics Platform"/>
            <person name="Cuomo C."/>
            <person name="de Hoog S."/>
            <person name="Gorbushina A."/>
            <person name="Walker B."/>
            <person name="Young S.K."/>
            <person name="Zeng Q."/>
            <person name="Gargeya S."/>
            <person name="Fitzgerald M."/>
            <person name="Haas B."/>
            <person name="Abouelleil A."/>
            <person name="Allen A.W."/>
            <person name="Alvarado L."/>
            <person name="Arachchi H.M."/>
            <person name="Berlin A.M."/>
            <person name="Chapman S.B."/>
            <person name="Gainer-Dewar J."/>
            <person name="Goldberg J."/>
            <person name="Griggs A."/>
            <person name="Gujja S."/>
            <person name="Hansen M."/>
            <person name="Howarth C."/>
            <person name="Imamovic A."/>
            <person name="Ireland A."/>
            <person name="Larimer J."/>
            <person name="McCowan C."/>
            <person name="Murphy C."/>
            <person name="Pearson M."/>
            <person name="Poon T.W."/>
            <person name="Priest M."/>
            <person name="Roberts A."/>
            <person name="Saif S."/>
            <person name="Shea T."/>
            <person name="Sisk P."/>
            <person name="Sykes S."/>
            <person name="Wortman J."/>
            <person name="Nusbaum C."/>
            <person name="Birren B."/>
        </authorList>
    </citation>
    <scope>NUCLEOTIDE SEQUENCE [LARGE SCALE GENOMIC DNA]</scope>
    <source>
        <strain evidence="2 3">CBS 119918</strain>
    </source>
</reference>
<dbReference type="Gene3D" id="3.40.50.150">
    <property type="entry name" value="Vaccinia Virus protein VP39"/>
    <property type="match status" value="1"/>
</dbReference>